<feature type="region of interest" description="Disordered" evidence="3">
    <location>
        <begin position="77"/>
        <end position="124"/>
    </location>
</feature>
<dbReference type="InterPro" id="IPR041916">
    <property type="entry name" value="Anti_sigma_zinc_sf"/>
</dbReference>
<dbReference type="Proteomes" id="UP001611339">
    <property type="component" value="Unassembled WGS sequence"/>
</dbReference>
<keyword evidence="6" id="KW-1185">Reference proteome</keyword>
<sequence length="269" mass="28377">MAGHLGADELIDLVLAPDGPLPPRAREHLDRCPRCRRELDELRAVVRAARAVATEDVLAPPPDRVWRAIAAELDLGAAHRGGPSDPHPADPRKKRRDEEPTPAGTARDRPPGTGLPPRRRRTWPSRRALLPAAVCLAVGAATGSAVTWWQLDDDRPGVAAAPLSRLTSPGTPAVTGTAQVVGGPGTGREVRVSVSGLPKTDGYFEVWLMDRSHRKLIAVGTLGPDGGATLPLPEGVDLSGYPVIDVSAQRYDGNPAHSGESVARGDLDG</sequence>
<evidence type="ECO:0000256" key="3">
    <source>
        <dbReference type="SAM" id="MobiDB-lite"/>
    </source>
</evidence>
<dbReference type="Pfam" id="PF10099">
    <property type="entry name" value="RskA_C"/>
    <property type="match status" value="1"/>
</dbReference>
<organism evidence="5 6">
    <name type="scientific">Streptomyces litmocidini</name>
    <dbReference type="NCBI Taxonomy" id="67318"/>
    <lineage>
        <taxon>Bacteria</taxon>
        <taxon>Bacillati</taxon>
        <taxon>Actinomycetota</taxon>
        <taxon>Actinomycetes</taxon>
        <taxon>Kitasatosporales</taxon>
        <taxon>Streptomycetaceae</taxon>
        <taxon>Streptomyces</taxon>
    </lineage>
</organism>
<evidence type="ECO:0000259" key="4">
    <source>
        <dbReference type="Pfam" id="PF10099"/>
    </source>
</evidence>
<gene>
    <name evidence="5" type="ORF">ACH407_00570</name>
</gene>
<dbReference type="EMBL" id="JBIRUI010000001">
    <property type="protein sequence ID" value="MFI1712067.1"/>
    <property type="molecule type" value="Genomic_DNA"/>
</dbReference>
<evidence type="ECO:0000256" key="1">
    <source>
        <dbReference type="ARBA" id="ARBA00023015"/>
    </source>
</evidence>
<feature type="domain" description="Anti-sigma K factor RskA C-terminal" evidence="4">
    <location>
        <begin position="132"/>
        <end position="260"/>
    </location>
</feature>
<keyword evidence="2" id="KW-0804">Transcription</keyword>
<evidence type="ECO:0000256" key="2">
    <source>
        <dbReference type="ARBA" id="ARBA00023163"/>
    </source>
</evidence>
<proteinExistence type="predicted"/>
<keyword evidence="1" id="KW-0805">Transcription regulation</keyword>
<name>A0ABW7TXG7_9ACTN</name>
<dbReference type="Gene3D" id="1.10.10.1320">
    <property type="entry name" value="Anti-sigma factor, zinc-finger domain"/>
    <property type="match status" value="1"/>
</dbReference>
<evidence type="ECO:0000313" key="5">
    <source>
        <dbReference type="EMBL" id="MFI1712067.1"/>
    </source>
</evidence>
<evidence type="ECO:0000313" key="6">
    <source>
        <dbReference type="Proteomes" id="UP001611339"/>
    </source>
</evidence>
<protein>
    <submittedName>
        <fullName evidence="5">Anti-sigma factor domain-containing protein</fullName>
    </submittedName>
</protein>
<feature type="region of interest" description="Disordered" evidence="3">
    <location>
        <begin position="250"/>
        <end position="269"/>
    </location>
</feature>
<dbReference type="RefSeq" id="WP_398706351.1">
    <property type="nucleotide sequence ID" value="NZ_JBIRUI010000001.1"/>
</dbReference>
<comment type="caution">
    <text evidence="5">The sequence shown here is derived from an EMBL/GenBank/DDBJ whole genome shotgun (WGS) entry which is preliminary data.</text>
</comment>
<accession>A0ABW7TXG7</accession>
<feature type="compositionally biased region" description="Basic and acidic residues" evidence="3">
    <location>
        <begin position="87"/>
        <end position="99"/>
    </location>
</feature>
<reference evidence="5 6" key="1">
    <citation type="submission" date="2024-10" db="EMBL/GenBank/DDBJ databases">
        <title>The Natural Products Discovery Center: Release of the First 8490 Sequenced Strains for Exploring Actinobacteria Biosynthetic Diversity.</title>
        <authorList>
            <person name="Kalkreuter E."/>
            <person name="Kautsar S.A."/>
            <person name="Yang D."/>
            <person name="Bader C.D."/>
            <person name="Teijaro C.N."/>
            <person name="Fluegel L."/>
            <person name="Davis C.M."/>
            <person name="Simpson J.R."/>
            <person name="Lauterbach L."/>
            <person name="Steele A.D."/>
            <person name="Gui C."/>
            <person name="Meng S."/>
            <person name="Li G."/>
            <person name="Viehrig K."/>
            <person name="Ye F."/>
            <person name="Su P."/>
            <person name="Kiefer A.F."/>
            <person name="Nichols A."/>
            <person name="Cepeda A.J."/>
            <person name="Yan W."/>
            <person name="Fan B."/>
            <person name="Jiang Y."/>
            <person name="Adhikari A."/>
            <person name="Zheng C.-J."/>
            <person name="Schuster L."/>
            <person name="Cowan T.M."/>
            <person name="Smanski M.J."/>
            <person name="Chevrette M.G."/>
            <person name="De Carvalho L.P.S."/>
            <person name="Shen B."/>
        </authorList>
    </citation>
    <scope>NUCLEOTIDE SEQUENCE [LARGE SCALE GENOMIC DNA]</scope>
    <source>
        <strain evidence="5 6">NPDC020602</strain>
    </source>
</reference>
<dbReference type="InterPro" id="IPR018764">
    <property type="entry name" value="RskA_C"/>
</dbReference>